<evidence type="ECO:0000313" key="13">
    <source>
        <dbReference type="EMBL" id="ARB49213.1"/>
    </source>
</evidence>
<keyword evidence="4 12" id="KW-0479">Metal-binding</keyword>
<dbReference type="GO" id="GO:0030430">
    <property type="term" value="C:host cell cytoplasm"/>
    <property type="evidence" value="ECO:0007669"/>
    <property type="project" value="UniProtKB-UniRule"/>
</dbReference>
<dbReference type="GO" id="GO:0039557">
    <property type="term" value="P:symbiont-mediated suppression of host cytoplasmic pattern recognition receptor signaling pathway via inhibition of IRF7 activity"/>
    <property type="evidence" value="ECO:0007669"/>
    <property type="project" value="UniProtKB-UniRule"/>
</dbReference>
<dbReference type="GO" id="GO:0046872">
    <property type="term" value="F:metal ion binding"/>
    <property type="evidence" value="ECO:0007669"/>
    <property type="project" value="UniProtKB-UniRule"/>
</dbReference>
<dbReference type="InterPro" id="IPR002148">
    <property type="entry name" value="Rotavirus_NSP1"/>
</dbReference>
<keyword evidence="11 12" id="KW-0899">Viral immunoevasion</keyword>
<dbReference type="GO" id="GO:0003723">
    <property type="term" value="F:RNA binding"/>
    <property type="evidence" value="ECO:0007669"/>
    <property type="project" value="UniProtKB-UniRule"/>
</dbReference>
<comment type="subcellular location">
    <subcellularLocation>
        <location evidence="12">Host cytoplasm</location>
        <location evidence="12">Host cytoskeleton</location>
    </subcellularLocation>
</comment>
<name>A0A1V0FU28_9REOV</name>
<evidence type="ECO:0000256" key="12">
    <source>
        <dbReference type="HAMAP-Rule" id="MF_04088"/>
    </source>
</evidence>
<evidence type="ECO:0000256" key="2">
    <source>
        <dbReference type="ARBA" id="ARBA00022581"/>
    </source>
</evidence>
<evidence type="ECO:0000256" key="11">
    <source>
        <dbReference type="ARBA" id="ARBA00023280"/>
    </source>
</evidence>
<evidence type="ECO:0000256" key="3">
    <source>
        <dbReference type="ARBA" id="ARBA00022632"/>
    </source>
</evidence>
<evidence type="ECO:0000256" key="7">
    <source>
        <dbReference type="ARBA" id="ARBA00022931"/>
    </source>
</evidence>
<keyword evidence="2 12" id="KW-0945">Host-virus interaction</keyword>
<comment type="caution">
    <text evidence="12">Lacks conserved residue(s) required for the propagation of feature annotation.</text>
</comment>
<dbReference type="EMBL" id="KX814927">
    <property type="protein sequence ID" value="ARB49213.1"/>
    <property type="molecule type" value="Genomic_RNA"/>
</dbReference>
<keyword evidence="10 12" id="KW-0922">Interferon antiviral system evasion</keyword>
<organism evidence="13">
    <name type="scientific">Rotavirus A</name>
    <dbReference type="NCBI Taxonomy" id="28875"/>
    <lineage>
        <taxon>Viruses</taxon>
        <taxon>Riboviria</taxon>
        <taxon>Orthornavirae</taxon>
        <taxon>Duplornaviricota</taxon>
        <taxon>Resentoviricetes</taxon>
        <taxon>Reovirales</taxon>
        <taxon>Sedoreoviridae</taxon>
        <taxon>Rotavirus</taxon>
        <taxon>Rotavirus alphagastroenteritidis</taxon>
    </lineage>
</organism>
<feature type="region of interest" description="RNA-binding" evidence="12">
    <location>
        <begin position="1"/>
        <end position="81"/>
    </location>
</feature>
<sequence length="485" mass="57625">MATFKDACFHYRKLTKLNKEVLKIGANSSWRPSTSTKIRGWCVDCGQHSDLSYCTCCSLYHVCQWCSQDKQCFLDAAPHLLRMRTLRETTWRRIDGKDLLNMLKLFDKLFPINEKIVTKFENMVKQNKCRNEHMIEWYNHLTLPLTLQSLSIKVGDETYHVFGCYDQMKQQNDTPFYFVNHAHNFDKLILDRMNFDRMENLPELIQHAYALKYFTNSRFLTERAKEILYTHFTKENVKRQEIPTSPINVWRNCIPGYIQMEVSRWNEMCLKVFDQNILNELSKVYREHYDVSERFVRLIKPSYACSTHGAKASKVKKCNWCSIIPSTFWDDFRMKEIYDLIMEFMKMLVKSNTNIGHCSSCEYICEFIPYLFNPLDERMFNRAAGNVFHELNPTKIDNIWYVNMDGPFSLELYKILTICGDPIPRIISDYTFKKIIKHIFNRWFDLKNLRELPLTLLPTEGLHAFNSFDKLIDEYALLISDSEDE</sequence>
<comment type="subunit">
    <text evidence="12">Interacts (via C-terminus) with host IRF3; this interaction leads to IRF3 degradation. Interacts with host IRF7; this interaction leads to IRF7 degradation. Interacts with host CUL1 and CUL3.</text>
</comment>
<protein>
    <recommendedName>
        <fullName evidence="12">Non-structural protein 1</fullName>
        <shortName evidence="12">NSP1</shortName>
    </recommendedName>
    <alternativeName>
        <fullName evidence="12">NCVP2</fullName>
    </alternativeName>
    <alternativeName>
        <fullName evidence="12">Non-structural RNA-binding protein 53</fullName>
        <shortName evidence="12">NS53</shortName>
    </alternativeName>
</protein>
<feature type="region of interest" description="Interaction with host IRF3" evidence="12">
    <location>
        <begin position="314"/>
        <end position="485"/>
    </location>
</feature>
<keyword evidence="7 12" id="KW-1092">Inhibition of host IRF3 by virus</keyword>
<comment type="function">
    <text evidence="12">Plays a role in the inhibition of host innate immunity by inducing the degradation of key host factors required to activate interferon production such as IRF3, IRF5 or IRF7. Associates with components of cullin RING ligases (CRLs) including CUL1 or CUL3, which are essential multisubunit ubiquitination complexes, to modulate their activities.</text>
</comment>
<comment type="domain">
    <text evidence="12">The integrity of the zinc-binding domain in NSP1 is important for degradation of host IRF3.</text>
</comment>
<dbReference type="Proteomes" id="UP000225990">
    <property type="component" value="Genome"/>
</dbReference>
<keyword evidence="5 12" id="KW-1093">Inhibition of host IRF7 by virus</keyword>
<keyword evidence="9 12" id="KW-1035">Host cytoplasm</keyword>
<evidence type="ECO:0000256" key="5">
    <source>
        <dbReference type="ARBA" id="ARBA00022811"/>
    </source>
</evidence>
<evidence type="ECO:0000256" key="8">
    <source>
        <dbReference type="ARBA" id="ARBA00023111"/>
    </source>
</evidence>
<reference evidence="13" key="1">
    <citation type="journal article" date="2017" name="J. Virol.">
        <title>Evidence of Group A rotavirus infection in bats, China.</title>
        <authorList>
            <person name="He B."/>
            <person name="Wu J."/>
            <person name="Tu C."/>
        </authorList>
    </citation>
    <scope>NUCLEOTIDE SEQUENCE [LARGE SCALE GENOMIC DNA]</scope>
    <source>
        <strain evidence="13">RVA/Bat_wt/CHN/BSTM70/2015/G3P[3]</strain>
    </source>
</reference>
<dbReference type="Pfam" id="PF00981">
    <property type="entry name" value="Rota_NS53"/>
    <property type="match status" value="1"/>
</dbReference>
<accession>A0A1V0FU28</accession>
<dbReference type="GO" id="GO:0044163">
    <property type="term" value="C:host cytoskeleton"/>
    <property type="evidence" value="ECO:0007669"/>
    <property type="project" value="UniProtKB-SubCell"/>
</dbReference>
<evidence type="ECO:0000256" key="9">
    <source>
        <dbReference type="ARBA" id="ARBA00023200"/>
    </source>
</evidence>
<evidence type="ECO:0000256" key="10">
    <source>
        <dbReference type="ARBA" id="ARBA00023258"/>
    </source>
</evidence>
<dbReference type="GO" id="GO:0039548">
    <property type="term" value="P:symbiont-mediated suppression of host cytoplasmic pattern recognition receptor signaling pathway via inhibition of IRF3 activity"/>
    <property type="evidence" value="ECO:0007669"/>
    <property type="project" value="UniProtKB-UniRule"/>
</dbReference>
<feature type="region of interest" description="Zinc-binding domain" evidence="12">
    <location>
        <begin position="42"/>
        <end position="79"/>
    </location>
</feature>
<evidence type="ECO:0000256" key="1">
    <source>
        <dbReference type="ARBA" id="ARBA00022482"/>
    </source>
</evidence>
<evidence type="ECO:0000256" key="4">
    <source>
        <dbReference type="ARBA" id="ARBA00022723"/>
    </source>
</evidence>
<evidence type="ECO:0000256" key="6">
    <source>
        <dbReference type="ARBA" id="ARBA00022884"/>
    </source>
</evidence>
<dbReference type="HAMAP" id="MF_04088">
    <property type="entry name" value="ROTA_NSP1"/>
    <property type="match status" value="1"/>
</dbReference>
<keyword evidence="6 12" id="KW-0694">RNA-binding</keyword>
<proteinExistence type="inferred from homology"/>
<comment type="similarity">
    <text evidence="12">Belongs to the rotavirus NSP1 family.</text>
</comment>
<keyword evidence="8 12" id="KW-1037">Host cytoskeleton</keyword>
<keyword evidence="3 12" id="KW-1090">Inhibition of host innate immune response by virus</keyword>
<keyword evidence="1 12" id="KW-1113">Inhibition of host RLR pathway by virus</keyword>